<proteinExistence type="predicted"/>
<dbReference type="EMBL" id="GBXM01096040">
    <property type="protein sequence ID" value="JAH12537.1"/>
    <property type="molecule type" value="Transcribed_RNA"/>
</dbReference>
<reference evidence="1" key="1">
    <citation type="submission" date="2014-11" db="EMBL/GenBank/DDBJ databases">
        <authorList>
            <person name="Amaro Gonzalez C."/>
        </authorList>
    </citation>
    <scope>NUCLEOTIDE SEQUENCE</scope>
</reference>
<name>A0A0E9Q7M6_ANGAN</name>
<dbReference type="AlphaFoldDB" id="A0A0E9Q7M6"/>
<organism evidence="1">
    <name type="scientific">Anguilla anguilla</name>
    <name type="common">European freshwater eel</name>
    <name type="synonym">Muraena anguilla</name>
    <dbReference type="NCBI Taxonomy" id="7936"/>
    <lineage>
        <taxon>Eukaryota</taxon>
        <taxon>Metazoa</taxon>
        <taxon>Chordata</taxon>
        <taxon>Craniata</taxon>
        <taxon>Vertebrata</taxon>
        <taxon>Euteleostomi</taxon>
        <taxon>Actinopterygii</taxon>
        <taxon>Neopterygii</taxon>
        <taxon>Teleostei</taxon>
        <taxon>Anguilliformes</taxon>
        <taxon>Anguillidae</taxon>
        <taxon>Anguilla</taxon>
    </lineage>
</organism>
<sequence>MSSYHEECLICKHRKCVTMLVQLYREYYFGKKAIYCQLYCI</sequence>
<protein>
    <submittedName>
        <fullName evidence="1">Uncharacterized protein</fullName>
    </submittedName>
</protein>
<reference evidence="1" key="2">
    <citation type="journal article" date="2015" name="Fish Shellfish Immunol.">
        <title>Early steps in the European eel (Anguilla anguilla)-Vibrio vulnificus interaction in the gills: Role of the RtxA13 toxin.</title>
        <authorList>
            <person name="Callol A."/>
            <person name="Pajuelo D."/>
            <person name="Ebbesson L."/>
            <person name="Teles M."/>
            <person name="MacKenzie S."/>
            <person name="Amaro C."/>
        </authorList>
    </citation>
    <scope>NUCLEOTIDE SEQUENCE</scope>
</reference>
<accession>A0A0E9Q7M6</accession>
<evidence type="ECO:0000313" key="1">
    <source>
        <dbReference type="EMBL" id="JAH12537.1"/>
    </source>
</evidence>